<feature type="compositionally biased region" description="Low complexity" evidence="1">
    <location>
        <begin position="20"/>
        <end position="39"/>
    </location>
</feature>
<proteinExistence type="predicted"/>
<feature type="region of interest" description="Disordered" evidence="1">
    <location>
        <begin position="20"/>
        <end position="87"/>
    </location>
</feature>
<keyword evidence="3" id="KW-1185">Reference proteome</keyword>
<gene>
    <name evidence="2" type="ORF">CASFOL_033693</name>
</gene>
<dbReference type="EMBL" id="JAVIJP010000060">
    <property type="protein sequence ID" value="KAL3622282.1"/>
    <property type="molecule type" value="Genomic_DNA"/>
</dbReference>
<evidence type="ECO:0000313" key="2">
    <source>
        <dbReference type="EMBL" id="KAL3622282.1"/>
    </source>
</evidence>
<dbReference type="Proteomes" id="UP001632038">
    <property type="component" value="Unassembled WGS sequence"/>
</dbReference>
<sequence length="116" mass="12537">MEDQDLLSLLSDLLRQSFSPRAPAPLRSSSSVAPNLDPSSHPPLHSPSSSESPSPSPAAHAQPRSLTGSSGRRRSLHGRAHVDDIKKTHLRELMSDTERCKSMIAAHLKEKIEGAT</sequence>
<reference evidence="3" key="1">
    <citation type="journal article" date="2024" name="IScience">
        <title>Strigolactones Initiate the Formation of Haustorium-like Structures in Castilleja.</title>
        <authorList>
            <person name="Buerger M."/>
            <person name="Peterson D."/>
            <person name="Chory J."/>
        </authorList>
    </citation>
    <scope>NUCLEOTIDE SEQUENCE [LARGE SCALE GENOMIC DNA]</scope>
</reference>
<evidence type="ECO:0000256" key="1">
    <source>
        <dbReference type="SAM" id="MobiDB-lite"/>
    </source>
</evidence>
<comment type="caution">
    <text evidence="2">The sequence shown here is derived from an EMBL/GenBank/DDBJ whole genome shotgun (WGS) entry which is preliminary data.</text>
</comment>
<dbReference type="AlphaFoldDB" id="A0ABD3BYD4"/>
<accession>A0ABD3BYD4</accession>
<evidence type="ECO:0000313" key="3">
    <source>
        <dbReference type="Proteomes" id="UP001632038"/>
    </source>
</evidence>
<organism evidence="2 3">
    <name type="scientific">Castilleja foliolosa</name>
    <dbReference type="NCBI Taxonomy" id="1961234"/>
    <lineage>
        <taxon>Eukaryota</taxon>
        <taxon>Viridiplantae</taxon>
        <taxon>Streptophyta</taxon>
        <taxon>Embryophyta</taxon>
        <taxon>Tracheophyta</taxon>
        <taxon>Spermatophyta</taxon>
        <taxon>Magnoliopsida</taxon>
        <taxon>eudicotyledons</taxon>
        <taxon>Gunneridae</taxon>
        <taxon>Pentapetalae</taxon>
        <taxon>asterids</taxon>
        <taxon>lamiids</taxon>
        <taxon>Lamiales</taxon>
        <taxon>Orobanchaceae</taxon>
        <taxon>Pedicularideae</taxon>
        <taxon>Castillejinae</taxon>
        <taxon>Castilleja</taxon>
    </lineage>
</organism>
<name>A0ABD3BYD4_9LAMI</name>
<feature type="compositionally biased region" description="Low complexity" evidence="1">
    <location>
        <begin position="46"/>
        <end position="70"/>
    </location>
</feature>
<protein>
    <submittedName>
        <fullName evidence="2">Uncharacterized protein</fullName>
    </submittedName>
</protein>